<accession>A0A4V1BEG5</accession>
<dbReference type="InterPro" id="IPR043519">
    <property type="entry name" value="NT_sf"/>
</dbReference>
<evidence type="ECO:0000313" key="2">
    <source>
        <dbReference type="Proteomes" id="UP000294894"/>
    </source>
</evidence>
<gene>
    <name evidence="1" type="ORF">EXE57_15490</name>
</gene>
<dbReference type="PANTHER" id="PTHR34822">
    <property type="entry name" value="GRPB DOMAIN PROTEIN (AFU_ORTHOLOGUE AFUA_1G01530)"/>
    <property type="match status" value="1"/>
</dbReference>
<dbReference type="InterPro" id="IPR007344">
    <property type="entry name" value="GrpB/CoaE"/>
</dbReference>
<keyword evidence="2" id="KW-1185">Reference proteome</keyword>
<dbReference type="KEGG" id="noy:EXE57_15490"/>
<sequence length="170" mass="19203">MPRGSGSDVFLVEADPAWPAEYARQEARVRSALGDVVVELHHAGSTSVPGLAAKPVIDMVLVVPDASDEAAYVEGLRAAGYVFRLREPEWFEHRLFWDQDPRVNLHVFGAGCEEVDRMLAFRDHLRRHEADRATYERTKRALAARSWDRVQDYADAKSEVVADIMTRALR</sequence>
<organism evidence="1 2">
    <name type="scientific">Nocardioides euryhalodurans</name>
    <dbReference type="NCBI Taxonomy" id="2518370"/>
    <lineage>
        <taxon>Bacteria</taxon>
        <taxon>Bacillati</taxon>
        <taxon>Actinomycetota</taxon>
        <taxon>Actinomycetes</taxon>
        <taxon>Propionibacteriales</taxon>
        <taxon>Nocardioidaceae</taxon>
        <taxon>Nocardioides</taxon>
    </lineage>
</organism>
<dbReference type="SUPFAM" id="SSF81301">
    <property type="entry name" value="Nucleotidyltransferase"/>
    <property type="match status" value="1"/>
</dbReference>
<dbReference type="Gene3D" id="3.30.460.10">
    <property type="entry name" value="Beta Polymerase, domain 2"/>
    <property type="match status" value="1"/>
</dbReference>
<dbReference type="Pfam" id="PF04229">
    <property type="entry name" value="GrpB"/>
    <property type="match status" value="1"/>
</dbReference>
<protein>
    <submittedName>
        <fullName evidence="1">GrpB family protein</fullName>
    </submittedName>
</protein>
<dbReference type="PANTHER" id="PTHR34822:SF1">
    <property type="entry name" value="GRPB FAMILY PROTEIN"/>
    <property type="match status" value="1"/>
</dbReference>
<dbReference type="AlphaFoldDB" id="A0A4V1BEG5"/>
<reference evidence="1 2" key="1">
    <citation type="submission" date="2019-03" db="EMBL/GenBank/DDBJ databases">
        <title>Three New Species of Nocardioides, Nocardioides euryhalodurans sp. nov., Nocardioides seonyuensis sp. nov. and Nocardioides eburneoflavus sp. nov., Iolated from Soil.</title>
        <authorList>
            <person name="Roh S.G."/>
            <person name="Lee C."/>
            <person name="Kim M.-K."/>
            <person name="Kim S.B."/>
        </authorList>
    </citation>
    <scope>NUCLEOTIDE SEQUENCE [LARGE SCALE GENOMIC DNA]</scope>
    <source>
        <strain evidence="1 2">MMS17-SY117</strain>
    </source>
</reference>
<name>A0A4V1BEG5_9ACTN</name>
<proteinExistence type="predicted"/>
<dbReference type="EMBL" id="CP038267">
    <property type="protein sequence ID" value="QBR94542.1"/>
    <property type="molecule type" value="Genomic_DNA"/>
</dbReference>
<dbReference type="OrthoDB" id="9799092at2"/>
<dbReference type="Proteomes" id="UP000294894">
    <property type="component" value="Chromosome"/>
</dbReference>
<evidence type="ECO:0000313" key="1">
    <source>
        <dbReference type="EMBL" id="QBR94542.1"/>
    </source>
</evidence>